<dbReference type="AlphaFoldDB" id="A0A428ZND6"/>
<dbReference type="Pfam" id="PF12708">
    <property type="entry name" value="Pect-lyase_RHGA_epim"/>
    <property type="match status" value="1"/>
</dbReference>
<dbReference type="GO" id="GO:0005975">
    <property type="term" value="P:carbohydrate metabolic process"/>
    <property type="evidence" value="ECO:0007669"/>
    <property type="project" value="InterPro"/>
</dbReference>
<dbReference type="RefSeq" id="WP_037252909.1">
    <property type="nucleotide sequence ID" value="NZ_QHKI01000003.1"/>
</dbReference>
<reference evidence="6 7" key="1">
    <citation type="submission" date="2018-05" db="EMBL/GenBank/DDBJ databases">
        <title>Evolution of GPA BGCs.</title>
        <authorList>
            <person name="Waglechner N."/>
            <person name="Wright G.D."/>
        </authorList>
    </citation>
    <scope>NUCLEOTIDE SEQUENCE [LARGE SCALE GENOMIC DNA]</scope>
    <source>
        <strain evidence="6 7">A82846</strain>
    </source>
</reference>
<evidence type="ECO:0000313" key="6">
    <source>
        <dbReference type="EMBL" id="RSM89556.1"/>
    </source>
</evidence>
<comment type="caution">
    <text evidence="6">The sequence shown here is derived from an EMBL/GenBank/DDBJ whole genome shotgun (WGS) entry which is preliminary data.</text>
</comment>
<comment type="similarity">
    <text evidence="1 4">Belongs to the glycosyl hydrolase 28 family.</text>
</comment>
<dbReference type="GO" id="GO:0004650">
    <property type="term" value="F:polygalacturonase activity"/>
    <property type="evidence" value="ECO:0007669"/>
    <property type="project" value="InterPro"/>
</dbReference>
<dbReference type="SUPFAM" id="SSF51126">
    <property type="entry name" value="Pectin lyase-like"/>
    <property type="match status" value="1"/>
</dbReference>
<dbReference type="Proteomes" id="UP000287547">
    <property type="component" value="Unassembled WGS sequence"/>
</dbReference>
<dbReference type="InterPro" id="IPR024535">
    <property type="entry name" value="RHGA/B-epi-like_pectate_lyase"/>
</dbReference>
<dbReference type="InterPro" id="IPR011050">
    <property type="entry name" value="Pectin_lyase_fold/virulence"/>
</dbReference>
<dbReference type="PROSITE" id="PS51318">
    <property type="entry name" value="TAT"/>
    <property type="match status" value="1"/>
</dbReference>
<sequence>MEARMDRRQLFRTSAMAAAAVMAPISPALLRTAHAESITLTAAIPTLPWPAANEIVAATKLPIFPSVNFLATDPQYGAKGDNSTDNTAAFRKAIDAASAAGGGHVIVPKGNYVTGAIHLKSNVDFHLQSGAVLKFSSDASKFPTVLTRYEGIECMNRSPMVYAHGQRNIALTGSGTLDANATSSWNKGSDRAWLESRISAGVTDPAKRVFPGSGHTARSTFIEPYNCDTVLIQGVTLKNPKFWQIHPTLCKNVTVDGVTTDPSTAANNTDGVDPESCDHVIIANCTLGAHDDNVAIKSGRDADGRRVNVPCQNLVVVNCTMNGNWGAITCGSEQTGGIRNVYAYKLNVIGATKFALYVKSNTKRGGFSQNINLDSVTGTFQRSFVFVTSTYNNQTGNFPPAFGPFTITNSSCTKAARVFDVSGLPNARVKGLVAADCKFTGVANTGNILNNVDGRKFTNVTVNGKPI</sequence>
<name>A0A428ZND6_KIBAR</name>
<gene>
    <name evidence="6" type="ORF">DMH04_06130</name>
</gene>
<dbReference type="PANTHER" id="PTHR31339">
    <property type="entry name" value="PECTIN LYASE-RELATED"/>
    <property type="match status" value="1"/>
</dbReference>
<dbReference type="OrthoDB" id="3196343at2"/>
<dbReference type="InterPro" id="IPR051801">
    <property type="entry name" value="GH28_Enzymes"/>
</dbReference>
<dbReference type="InterPro" id="IPR012334">
    <property type="entry name" value="Pectin_lyas_fold"/>
</dbReference>
<dbReference type="InterPro" id="IPR006311">
    <property type="entry name" value="TAT_signal"/>
</dbReference>
<dbReference type="Gene3D" id="2.160.20.10">
    <property type="entry name" value="Single-stranded right-handed beta-helix, Pectin lyase-like"/>
    <property type="match status" value="1"/>
</dbReference>
<proteinExistence type="inferred from homology"/>
<evidence type="ECO:0000256" key="2">
    <source>
        <dbReference type="ARBA" id="ARBA00022801"/>
    </source>
</evidence>
<evidence type="ECO:0000256" key="4">
    <source>
        <dbReference type="RuleBase" id="RU361169"/>
    </source>
</evidence>
<evidence type="ECO:0000259" key="5">
    <source>
        <dbReference type="Pfam" id="PF12708"/>
    </source>
</evidence>
<accession>A0A428ZND6</accession>
<evidence type="ECO:0000256" key="1">
    <source>
        <dbReference type="ARBA" id="ARBA00008834"/>
    </source>
</evidence>
<evidence type="ECO:0000313" key="7">
    <source>
        <dbReference type="Proteomes" id="UP000287547"/>
    </source>
</evidence>
<keyword evidence="2 4" id="KW-0378">Hydrolase</keyword>
<feature type="domain" description="Rhamnogalacturonase A/B/Epimerase-like pectate lyase" evidence="5">
    <location>
        <begin position="75"/>
        <end position="125"/>
    </location>
</feature>
<protein>
    <submittedName>
        <fullName evidence="6">Glycoside hydrolase family 28 protein</fullName>
    </submittedName>
</protein>
<dbReference type="InterPro" id="IPR000743">
    <property type="entry name" value="Glyco_hydro_28"/>
</dbReference>
<dbReference type="EMBL" id="QHKI01000003">
    <property type="protein sequence ID" value="RSM89556.1"/>
    <property type="molecule type" value="Genomic_DNA"/>
</dbReference>
<dbReference type="Pfam" id="PF00295">
    <property type="entry name" value="Glyco_hydro_28"/>
    <property type="match status" value="1"/>
</dbReference>
<dbReference type="PANTHER" id="PTHR31339:SF9">
    <property type="entry name" value="PLASMIN AND FIBRONECTIN-BINDING PROTEIN A"/>
    <property type="match status" value="1"/>
</dbReference>
<keyword evidence="3 4" id="KW-0326">Glycosidase</keyword>
<evidence type="ECO:0000256" key="3">
    <source>
        <dbReference type="ARBA" id="ARBA00023295"/>
    </source>
</evidence>
<organism evidence="6 7">
    <name type="scientific">Kibdelosporangium aridum</name>
    <dbReference type="NCBI Taxonomy" id="2030"/>
    <lineage>
        <taxon>Bacteria</taxon>
        <taxon>Bacillati</taxon>
        <taxon>Actinomycetota</taxon>
        <taxon>Actinomycetes</taxon>
        <taxon>Pseudonocardiales</taxon>
        <taxon>Pseudonocardiaceae</taxon>
        <taxon>Kibdelosporangium</taxon>
    </lineage>
</organism>